<accession>A0AAE0WK46</accession>
<feature type="compositionally biased region" description="Polar residues" evidence="1">
    <location>
        <begin position="318"/>
        <end position="352"/>
    </location>
</feature>
<feature type="compositionally biased region" description="Basic and acidic residues" evidence="1">
    <location>
        <begin position="47"/>
        <end position="57"/>
    </location>
</feature>
<evidence type="ECO:0000313" key="2">
    <source>
        <dbReference type="EMBL" id="KAK3673185.1"/>
    </source>
</evidence>
<dbReference type="InterPro" id="IPR012677">
    <property type="entry name" value="Nucleotide-bd_a/b_plait_sf"/>
</dbReference>
<feature type="region of interest" description="Disordered" evidence="1">
    <location>
        <begin position="1"/>
        <end position="21"/>
    </location>
</feature>
<dbReference type="AlphaFoldDB" id="A0AAE0WK46"/>
<feature type="compositionally biased region" description="Basic residues" evidence="1">
    <location>
        <begin position="65"/>
        <end position="76"/>
    </location>
</feature>
<feature type="region of interest" description="Disordered" evidence="1">
    <location>
        <begin position="39"/>
        <end position="90"/>
    </location>
</feature>
<dbReference type="Gene3D" id="3.30.70.330">
    <property type="match status" value="1"/>
</dbReference>
<organism evidence="2 3">
    <name type="scientific">Recurvomyces mirabilis</name>
    <dbReference type="NCBI Taxonomy" id="574656"/>
    <lineage>
        <taxon>Eukaryota</taxon>
        <taxon>Fungi</taxon>
        <taxon>Dikarya</taxon>
        <taxon>Ascomycota</taxon>
        <taxon>Pezizomycotina</taxon>
        <taxon>Dothideomycetes</taxon>
        <taxon>Dothideomycetidae</taxon>
        <taxon>Mycosphaerellales</taxon>
        <taxon>Teratosphaeriaceae</taxon>
        <taxon>Recurvomyces</taxon>
    </lineage>
</organism>
<protein>
    <submittedName>
        <fullName evidence="2">Uncharacterized protein</fullName>
    </submittedName>
</protein>
<dbReference type="Proteomes" id="UP001274830">
    <property type="component" value="Unassembled WGS sequence"/>
</dbReference>
<name>A0AAE0WK46_9PEZI</name>
<sequence length="432" mass="47345">MDRYRQRHPLGPQIHAVPDNEKAFDASGKKLPWAYESISTSIPLNDGNERTSREAAEKGPFGKRTGSRRNTSRSRSKTAEPHKAEDVARKEQLVSEERVFGSLRRVVREDSGRGEGGDGETQQAVPAAALAAVKNDGMGEATETLIHGFGEDLQWSAIDFYERVSGGIVLEDYDRTPPNQYQAYDPTHSYARSTLTRSVSKAALRKKNKYAGGEHWIKITFSSREAAELAVARSPHIIKGHLVYAEPWQGRGPGKDEAVLATQAGAQVVDDVLPPTFATTNGFIEGVEGSPQSSNTMTSATVEREVNGFASRTGGTGQQPFWSQGSTAVASSGNDLTRSQSRGGSQMLQRTGTTRLRGAQLATLLPAEQALMPKQHKQSWSAWLGASELIGTTVPRREDGKFDWERASLYWRLFWWLDGLFGTDFCGVKGDE</sequence>
<feature type="region of interest" description="Disordered" evidence="1">
    <location>
        <begin position="310"/>
        <end position="352"/>
    </location>
</feature>
<dbReference type="EMBL" id="JAUTXT010000027">
    <property type="protein sequence ID" value="KAK3673185.1"/>
    <property type="molecule type" value="Genomic_DNA"/>
</dbReference>
<keyword evidence="3" id="KW-1185">Reference proteome</keyword>
<comment type="caution">
    <text evidence="2">The sequence shown here is derived from an EMBL/GenBank/DDBJ whole genome shotgun (WGS) entry which is preliminary data.</text>
</comment>
<proteinExistence type="predicted"/>
<feature type="compositionally biased region" description="Basic and acidic residues" evidence="1">
    <location>
        <begin position="77"/>
        <end position="90"/>
    </location>
</feature>
<evidence type="ECO:0000256" key="1">
    <source>
        <dbReference type="SAM" id="MobiDB-lite"/>
    </source>
</evidence>
<gene>
    <name evidence="2" type="ORF">LTR78_007025</name>
</gene>
<evidence type="ECO:0000313" key="3">
    <source>
        <dbReference type="Proteomes" id="UP001274830"/>
    </source>
</evidence>
<reference evidence="2" key="1">
    <citation type="submission" date="2023-07" db="EMBL/GenBank/DDBJ databases">
        <title>Black Yeasts Isolated from many extreme environments.</title>
        <authorList>
            <person name="Coleine C."/>
            <person name="Stajich J.E."/>
            <person name="Selbmann L."/>
        </authorList>
    </citation>
    <scope>NUCLEOTIDE SEQUENCE</scope>
    <source>
        <strain evidence="2">CCFEE 5485</strain>
    </source>
</reference>